<reference evidence="2" key="1">
    <citation type="journal article" date="2023" name="Nat. Plants">
        <title>Single-cell RNA sequencing provides a high-resolution roadmap for understanding the multicellular compartmentation of specialized metabolism.</title>
        <authorList>
            <person name="Sun S."/>
            <person name="Shen X."/>
            <person name="Li Y."/>
            <person name="Li Y."/>
            <person name="Wang S."/>
            <person name="Li R."/>
            <person name="Zhang H."/>
            <person name="Shen G."/>
            <person name="Guo B."/>
            <person name="Wei J."/>
            <person name="Xu J."/>
            <person name="St-Pierre B."/>
            <person name="Chen S."/>
            <person name="Sun C."/>
        </authorList>
    </citation>
    <scope>NUCLEOTIDE SEQUENCE [LARGE SCALE GENOMIC DNA]</scope>
</reference>
<gene>
    <name evidence="1" type="ORF">M9H77_08972</name>
</gene>
<sequence length="690" mass="75220">MAMPSGNAVVPEKMQGRGGGGSELMQPQGRGPQWWHHYQQQQQPHLPQMDERDGFISWLRGEFAAANAMIDALCHHLRVVGEPGEYDGVIGCIQQRRSNWNPVLHMQHYFSVNDVLYALQQASWRRQQQQQRAFEWGGKMGKEYRRGGSGRGQRGDFFKEGKEGGHHMNSKAVPNVNGNENLDAGDVKGSKGEAKVESGEERKDIVEESGGDGSVESQGSREAVSTIKPEHSSENTDDGHLYDSKENDCHSERILHEKQSPIVTPKTFVGTEIYDGKSFNVVDGMKLYEELFDNSEVSKLITLVNDLRAAGRRGQLQGQTFIVSKRPMKGHGRETIQFGLPIADAPHEDEAAAGTSKDRKIEPIPGLFQDVIERLMANQVVNVKPDSCIIDIFNEGDHSQPHMWPHSFGRPVCLLFLTECEMTFGKIIGVDHPGDYRGAFKHSLTPGSLLVLQGRSTDFAKHAIPSIRKQRILVTLTKSQPKRMGTADAQRFPSAVGAAPSHWVPPPSRSPNHMRHPVGPKHYGHVPTGVLSAPNTRPQIPPPNGIQPIFVAAPVAPVAPAMPFPAPVALPPASAGWPAATPRHPSPRLPVPGTGVFLPPPGSGSSSNQSSIATPAIESSITDTSAYSEKDIKGNINGNTDSPRGKVDENLQYQECNGSVDGNGHTEVIPKEEQQHQNSESKGTEKSAGV</sequence>
<evidence type="ECO:0000313" key="1">
    <source>
        <dbReference type="EMBL" id="KAI5678022.1"/>
    </source>
</evidence>
<proteinExistence type="predicted"/>
<accession>A0ACC0BZ76</accession>
<dbReference type="Proteomes" id="UP001060085">
    <property type="component" value="Linkage Group LG02"/>
</dbReference>
<comment type="caution">
    <text evidence="1">The sequence shown here is derived from an EMBL/GenBank/DDBJ whole genome shotgun (WGS) entry which is preliminary data.</text>
</comment>
<protein>
    <submittedName>
        <fullName evidence="1">Uncharacterized protein</fullName>
    </submittedName>
</protein>
<evidence type="ECO:0000313" key="2">
    <source>
        <dbReference type="Proteomes" id="UP001060085"/>
    </source>
</evidence>
<organism evidence="1 2">
    <name type="scientific">Catharanthus roseus</name>
    <name type="common">Madagascar periwinkle</name>
    <name type="synonym">Vinca rosea</name>
    <dbReference type="NCBI Taxonomy" id="4058"/>
    <lineage>
        <taxon>Eukaryota</taxon>
        <taxon>Viridiplantae</taxon>
        <taxon>Streptophyta</taxon>
        <taxon>Embryophyta</taxon>
        <taxon>Tracheophyta</taxon>
        <taxon>Spermatophyta</taxon>
        <taxon>Magnoliopsida</taxon>
        <taxon>eudicotyledons</taxon>
        <taxon>Gunneridae</taxon>
        <taxon>Pentapetalae</taxon>
        <taxon>asterids</taxon>
        <taxon>lamiids</taxon>
        <taxon>Gentianales</taxon>
        <taxon>Apocynaceae</taxon>
        <taxon>Rauvolfioideae</taxon>
        <taxon>Vinceae</taxon>
        <taxon>Catharanthinae</taxon>
        <taxon>Catharanthus</taxon>
    </lineage>
</organism>
<name>A0ACC0BZ76_CATRO</name>
<dbReference type="EMBL" id="CM044702">
    <property type="protein sequence ID" value="KAI5678022.1"/>
    <property type="molecule type" value="Genomic_DNA"/>
</dbReference>
<keyword evidence="2" id="KW-1185">Reference proteome</keyword>